<dbReference type="HOGENOM" id="CLU_499558_0_0_5"/>
<dbReference type="PaxDb" id="246200-SPO3020"/>
<feature type="compositionally biased region" description="Basic and acidic residues" evidence="5">
    <location>
        <begin position="468"/>
        <end position="484"/>
    </location>
</feature>
<evidence type="ECO:0000313" key="7">
    <source>
        <dbReference type="EMBL" id="AAV96256.1"/>
    </source>
</evidence>
<dbReference type="Proteomes" id="UP000001023">
    <property type="component" value="Chromosome"/>
</dbReference>
<evidence type="ECO:0000256" key="3">
    <source>
        <dbReference type="ARBA" id="ARBA00023125"/>
    </source>
</evidence>
<reference evidence="7 8" key="1">
    <citation type="journal article" date="2004" name="Nature">
        <title>Genome sequence of Silicibacter pomeroyi reveals adaptations to the marine environment.</title>
        <authorList>
            <person name="Moran M.A."/>
            <person name="Buchan A."/>
            <person name="Gonzalez J.M."/>
            <person name="Heidelberg J.F."/>
            <person name="Whitman W.B."/>
            <person name="Kiene R.P."/>
            <person name="Henriksen J.R."/>
            <person name="King G.M."/>
            <person name="Belas R."/>
            <person name="Fuqua C."/>
            <person name="Brinkac L."/>
            <person name="Lewis M."/>
            <person name="Johri S."/>
            <person name="Weaver B."/>
            <person name="Pai G."/>
            <person name="Eisen J.A."/>
            <person name="Rahe E."/>
            <person name="Sheldon W.M."/>
            <person name="Ye W."/>
            <person name="Miller T.R."/>
            <person name="Carlton J."/>
            <person name="Rasko D.A."/>
            <person name="Paulsen I.T."/>
            <person name="Ren Q."/>
            <person name="Daugherty S.C."/>
            <person name="Deboy R.T."/>
            <person name="Dodson R.J."/>
            <person name="Durkin A.S."/>
            <person name="Madupu R."/>
            <person name="Nelson W.C."/>
            <person name="Sullivan S.A."/>
            <person name="Rosovitz M.J."/>
            <person name="Haft D.H."/>
            <person name="Selengut J."/>
            <person name="Ward N."/>
        </authorList>
    </citation>
    <scope>NUCLEOTIDE SEQUENCE [LARGE SCALE GENOMIC DNA]</scope>
    <source>
        <strain evidence="8">ATCC 700808 / DSM 15171 / DSS-3</strain>
    </source>
</reference>
<dbReference type="Gene3D" id="3.40.190.10">
    <property type="entry name" value="Periplasmic binding protein-like II"/>
    <property type="match status" value="2"/>
</dbReference>
<dbReference type="KEGG" id="sil:SPO3020"/>
<dbReference type="FunFam" id="1.10.10.10:FF:000001">
    <property type="entry name" value="LysR family transcriptional regulator"/>
    <property type="match status" value="1"/>
</dbReference>
<dbReference type="AlphaFoldDB" id="Q5LP32"/>
<keyword evidence="3" id="KW-0238">DNA-binding</keyword>
<dbReference type="PRINTS" id="PR00039">
    <property type="entry name" value="HTHLYSR"/>
</dbReference>
<evidence type="ECO:0000256" key="2">
    <source>
        <dbReference type="ARBA" id="ARBA00023015"/>
    </source>
</evidence>
<keyword evidence="4" id="KW-0804">Transcription</keyword>
<feature type="region of interest" description="Disordered" evidence="5">
    <location>
        <begin position="402"/>
        <end position="440"/>
    </location>
</feature>
<dbReference type="GO" id="GO:0006351">
    <property type="term" value="P:DNA-templated transcription"/>
    <property type="evidence" value="ECO:0007669"/>
    <property type="project" value="TreeGrafter"/>
</dbReference>
<feature type="domain" description="HTH lysR-type" evidence="6">
    <location>
        <begin position="6"/>
        <end position="63"/>
    </location>
</feature>
<gene>
    <name evidence="7" type="ordered locus">SPO3020</name>
</gene>
<feature type="region of interest" description="Disordered" evidence="5">
    <location>
        <begin position="338"/>
        <end position="367"/>
    </location>
</feature>
<dbReference type="eggNOG" id="COG0583">
    <property type="taxonomic scope" value="Bacteria"/>
</dbReference>
<evidence type="ECO:0000256" key="5">
    <source>
        <dbReference type="SAM" id="MobiDB-lite"/>
    </source>
</evidence>
<feature type="region of interest" description="Disordered" evidence="5">
    <location>
        <begin position="454"/>
        <end position="495"/>
    </location>
</feature>
<keyword evidence="2" id="KW-0805">Transcription regulation</keyword>
<dbReference type="InterPro" id="IPR058163">
    <property type="entry name" value="LysR-type_TF_proteobact-type"/>
</dbReference>
<dbReference type="EMBL" id="CP000031">
    <property type="protein sequence ID" value="AAV96256.1"/>
    <property type="molecule type" value="Genomic_DNA"/>
</dbReference>
<dbReference type="Pfam" id="PF03466">
    <property type="entry name" value="LysR_substrate"/>
    <property type="match status" value="1"/>
</dbReference>
<dbReference type="Pfam" id="PF00126">
    <property type="entry name" value="HTH_1"/>
    <property type="match status" value="1"/>
</dbReference>
<comment type="similarity">
    <text evidence="1">Belongs to the LysR transcriptional regulatory family.</text>
</comment>
<dbReference type="InterPro" id="IPR005119">
    <property type="entry name" value="LysR_subst-bd"/>
</dbReference>
<protein>
    <submittedName>
        <fullName evidence="7">Transcriptional regulator, LysR family</fullName>
    </submittedName>
</protein>
<accession>Q5LP32</accession>
<dbReference type="PANTHER" id="PTHR30537:SF5">
    <property type="entry name" value="HTH-TYPE TRANSCRIPTIONAL ACTIVATOR TTDR-RELATED"/>
    <property type="match status" value="1"/>
</dbReference>
<organism evidence="7 8">
    <name type="scientific">Ruegeria pomeroyi (strain ATCC 700808 / DSM 15171 / DSS-3)</name>
    <name type="common">Silicibacter pomeroyi</name>
    <dbReference type="NCBI Taxonomy" id="246200"/>
    <lineage>
        <taxon>Bacteria</taxon>
        <taxon>Pseudomonadati</taxon>
        <taxon>Pseudomonadota</taxon>
        <taxon>Alphaproteobacteria</taxon>
        <taxon>Rhodobacterales</taxon>
        <taxon>Roseobacteraceae</taxon>
        <taxon>Ruegeria</taxon>
    </lineage>
</organism>
<dbReference type="InterPro" id="IPR036390">
    <property type="entry name" value="WH_DNA-bd_sf"/>
</dbReference>
<reference evidence="7 8" key="2">
    <citation type="journal article" date="2014" name="Stand. Genomic Sci.">
        <title>An updated genome annotation for the model marine bacterium Ruegeria pomeroyi DSS-3.</title>
        <authorList>
            <person name="Rivers A.R."/>
            <person name="Smith C.B."/>
            <person name="Moran M.A."/>
        </authorList>
    </citation>
    <scope>GENOME REANNOTATION</scope>
    <source>
        <strain evidence="8">ATCC 700808 / DSM 15171 / DSS-3</strain>
    </source>
</reference>
<evidence type="ECO:0000256" key="1">
    <source>
        <dbReference type="ARBA" id="ARBA00009437"/>
    </source>
</evidence>
<name>Q5LP32_RUEPO</name>
<evidence type="ECO:0000259" key="6">
    <source>
        <dbReference type="PROSITE" id="PS50931"/>
    </source>
</evidence>
<dbReference type="PROSITE" id="PS50931">
    <property type="entry name" value="HTH_LYSR"/>
    <property type="match status" value="1"/>
</dbReference>
<dbReference type="GO" id="GO:0003700">
    <property type="term" value="F:DNA-binding transcription factor activity"/>
    <property type="evidence" value="ECO:0007669"/>
    <property type="project" value="InterPro"/>
</dbReference>
<dbReference type="GO" id="GO:0043565">
    <property type="term" value="F:sequence-specific DNA binding"/>
    <property type="evidence" value="ECO:0007669"/>
    <property type="project" value="TreeGrafter"/>
</dbReference>
<keyword evidence="8" id="KW-1185">Reference proteome</keyword>
<sequence length="545" mass="57883">MVSRIPSLNWLRVFEAAARTQSFARAGAQLNMSAAAVSQQVKALEGHLGAALFERRAHSVVLTETGRAYLPGVQQSLLMLETTTAGLFGAGGEQIVYVRSILLFAQGVLAPALGGFMAAHPGIDLRLSTGNDVADFQGSVADMQIVFGNPALFGGQADDLMGERLYPVAHPDLAAGITRPEDLLRHRLIDVSAHRAGWLRLFEALRLSPAAGQFLFVDNTVMAAALAAEGVGLALARAPASDMLMARHGLVRCLPGVEAPGLERYHLVCEERARLRRPARQFRSWLLDHLGAGPGQAPSPFAEIGLDPRIGRLVEMQRQKGMLVAGVFDGVQPVAKGGFKVPHQPRRGHLVPPIPQCQRRTPGGHAGARRGDVLSIHMQGIAAEQGQGGLAGNRAQDRVIGHQGQGETAGQAHADHADPGGVFALADVAGKGPHPGGNRALPALEEHVELASDTEQAGHVAQGGGLAERAEEMRQVDGKPRRDQSIGQRQRLGADPGQLLQHQDGRARAFDMDIMAALPPAAQRGDKREARIRVPTGHAGLYAFC</sequence>
<proteinExistence type="inferred from homology"/>
<dbReference type="STRING" id="246200.SPO3020"/>
<dbReference type="SUPFAM" id="SSF53850">
    <property type="entry name" value="Periplasmic binding protein-like II"/>
    <property type="match status" value="1"/>
</dbReference>
<dbReference type="SUPFAM" id="SSF46785">
    <property type="entry name" value="Winged helix' DNA-binding domain"/>
    <property type="match status" value="1"/>
</dbReference>
<dbReference type="PANTHER" id="PTHR30537">
    <property type="entry name" value="HTH-TYPE TRANSCRIPTIONAL REGULATOR"/>
    <property type="match status" value="1"/>
</dbReference>
<evidence type="ECO:0000256" key="4">
    <source>
        <dbReference type="ARBA" id="ARBA00023163"/>
    </source>
</evidence>
<evidence type="ECO:0000313" key="8">
    <source>
        <dbReference type="Proteomes" id="UP000001023"/>
    </source>
</evidence>
<dbReference type="InterPro" id="IPR000847">
    <property type="entry name" value="LysR_HTH_N"/>
</dbReference>
<dbReference type="Gene3D" id="1.10.10.10">
    <property type="entry name" value="Winged helix-like DNA-binding domain superfamily/Winged helix DNA-binding domain"/>
    <property type="match status" value="1"/>
</dbReference>
<dbReference type="InterPro" id="IPR036388">
    <property type="entry name" value="WH-like_DNA-bd_sf"/>
</dbReference>